<keyword evidence="3" id="KW-1185">Reference proteome</keyword>
<evidence type="ECO:0000313" key="3">
    <source>
        <dbReference type="Proteomes" id="UP000070252"/>
    </source>
</evidence>
<dbReference type="SUPFAM" id="SSF48452">
    <property type="entry name" value="TPR-like"/>
    <property type="match status" value="1"/>
</dbReference>
<evidence type="ECO:0000313" key="2">
    <source>
        <dbReference type="EMBL" id="SDM92167.1"/>
    </source>
</evidence>
<proteinExistence type="predicted"/>
<dbReference type="OrthoDB" id="6399948at2"/>
<dbReference type="EMBL" id="FNGM01000021">
    <property type="protein sequence ID" value="SDM92167.1"/>
    <property type="molecule type" value="Genomic_DNA"/>
</dbReference>
<protein>
    <recommendedName>
        <fullName evidence="5">Tetratricopeptide repeat-containing protein</fullName>
    </recommendedName>
</protein>
<organism evidence="2 4">
    <name type="scientific">Paenibacillus jilunlii</name>
    <dbReference type="NCBI Taxonomy" id="682956"/>
    <lineage>
        <taxon>Bacteria</taxon>
        <taxon>Bacillati</taxon>
        <taxon>Bacillota</taxon>
        <taxon>Bacilli</taxon>
        <taxon>Bacillales</taxon>
        <taxon>Paenibacillaceae</taxon>
        <taxon>Paenibacillus</taxon>
    </lineage>
</organism>
<dbReference type="InterPro" id="IPR011990">
    <property type="entry name" value="TPR-like_helical_dom_sf"/>
</dbReference>
<dbReference type="Gene3D" id="1.25.40.10">
    <property type="entry name" value="Tetratricopeptide repeat domain"/>
    <property type="match status" value="1"/>
</dbReference>
<evidence type="ECO:0000313" key="1">
    <source>
        <dbReference type="EMBL" id="KWX73589.1"/>
    </source>
</evidence>
<name>A0A1G9X655_9BACL</name>
<reference evidence="2 4" key="2">
    <citation type="submission" date="2016-10" db="EMBL/GenBank/DDBJ databases">
        <authorList>
            <person name="de Groot N.N."/>
        </authorList>
    </citation>
    <scope>NUCLEOTIDE SEQUENCE [LARGE SCALE GENOMIC DNA]</scope>
    <source>
        <strain evidence="2 4">CGMCC 1.10239</strain>
    </source>
</reference>
<accession>A0A1G9X655</accession>
<gene>
    <name evidence="1" type="ORF">AML91_18140</name>
    <name evidence="2" type="ORF">SAMN05216191_12128</name>
</gene>
<evidence type="ECO:0000313" key="4">
    <source>
        <dbReference type="Proteomes" id="UP000182783"/>
    </source>
</evidence>
<reference evidence="1 3" key="1">
    <citation type="submission" date="2015-08" db="EMBL/GenBank/DDBJ databases">
        <title>Genome of Paenibacillus jilunlii.</title>
        <authorList>
            <person name="Sant'Anna F.H."/>
            <person name="Ambrosini A."/>
            <person name="Souza R."/>
            <person name="Bach E."/>
            <person name="Fernandes G."/>
            <person name="Balsanelli E."/>
            <person name="Baura V.A."/>
            <person name="Pedrosa F.O."/>
            <person name="Souza E.M."/>
            <person name="Passaglia L."/>
        </authorList>
    </citation>
    <scope>NUCLEOTIDE SEQUENCE [LARGE SCALE GENOMIC DNA]</scope>
    <source>
        <strain evidence="1 3">DSM 23019</strain>
    </source>
</reference>
<dbReference type="EMBL" id="LIPY01000117">
    <property type="protein sequence ID" value="KWX73589.1"/>
    <property type="molecule type" value="Genomic_DNA"/>
</dbReference>
<dbReference type="Proteomes" id="UP000070252">
    <property type="component" value="Unassembled WGS sequence"/>
</dbReference>
<sequence length="207" mass="24573">MKADRNDPCPSGSPFTMHRLEAMLKEYLYESSGERILEQFWGIWTAIRDHMIIPFNYRSFAQITERFDFPYEMDAVFFGTEAKMVRECRERQDPEAWDRLIQLYREMMEYLTDMYEESRLNLRRSYAEAHFYKGETGTADALFEQLTEEHPEWVWGYVGWGDLYNPQFDSSAAGSKDKALRLYQSGLDKASSDKDVLEERIMELTRP</sequence>
<dbReference type="AlphaFoldDB" id="A0A1G9X655"/>
<dbReference type="Proteomes" id="UP000182783">
    <property type="component" value="Unassembled WGS sequence"/>
</dbReference>
<evidence type="ECO:0008006" key="5">
    <source>
        <dbReference type="Google" id="ProtNLM"/>
    </source>
</evidence>
<dbReference type="RefSeq" id="WP_062524336.1">
    <property type="nucleotide sequence ID" value="NZ_CP048429.1"/>
</dbReference>